<dbReference type="SUPFAM" id="SSF53335">
    <property type="entry name" value="S-adenosyl-L-methionine-dependent methyltransferases"/>
    <property type="match status" value="1"/>
</dbReference>
<comment type="caution">
    <text evidence="2">The sequence shown here is derived from an EMBL/GenBank/DDBJ whole genome shotgun (WGS) entry which is preliminary data.</text>
</comment>
<dbReference type="EMBL" id="PFFQ01000014">
    <property type="protein sequence ID" value="PIW18086.1"/>
    <property type="molecule type" value="Genomic_DNA"/>
</dbReference>
<evidence type="ECO:0000259" key="1">
    <source>
        <dbReference type="Pfam" id="PF08123"/>
    </source>
</evidence>
<sequence length="239" mass="28153">MLVNLHRLIGFVYRKTDQWTRPFIFNRQKKQVLAAYPQLRPVMEAFERRYIRVEYGAHDLSLMERIQRKIAQDERYIYGATPWVALLRLSQEIEIRPDEVFVELGCGTGHFCFFMQQVFGVQAIGIEALNTFVLNAKEMMQELSEPPSSLHFEGLQFLNLDFMHFNFSRASLFYAAWTCFPEAVRAAILEKFFRECKPGTRLLVLTHALDDPRLELKHAFETFFSWGRDVVRLYELKPA</sequence>
<evidence type="ECO:0000313" key="2">
    <source>
        <dbReference type="EMBL" id="PIW18086.1"/>
    </source>
</evidence>
<accession>A0A2M7G8F9</accession>
<gene>
    <name evidence="2" type="ORF">COW36_06025</name>
</gene>
<dbReference type="Proteomes" id="UP000231019">
    <property type="component" value="Unassembled WGS sequence"/>
</dbReference>
<dbReference type="InterPro" id="IPR025789">
    <property type="entry name" value="DOT1_dom"/>
</dbReference>
<dbReference type="Pfam" id="PF08123">
    <property type="entry name" value="DOT1"/>
    <property type="match status" value="1"/>
</dbReference>
<feature type="domain" description="DOT1" evidence="1">
    <location>
        <begin position="75"/>
        <end position="205"/>
    </location>
</feature>
<name>A0A2M7G8F9_9BACT</name>
<protein>
    <recommendedName>
        <fullName evidence="1">DOT1 domain-containing protein</fullName>
    </recommendedName>
</protein>
<dbReference type="GO" id="GO:0031151">
    <property type="term" value="F:histone H3K79 methyltransferase activity"/>
    <property type="evidence" value="ECO:0007669"/>
    <property type="project" value="InterPro"/>
</dbReference>
<proteinExistence type="predicted"/>
<reference evidence="2 3" key="1">
    <citation type="submission" date="2017-09" db="EMBL/GenBank/DDBJ databases">
        <title>Depth-based differentiation of microbial function through sediment-hosted aquifers and enrichment of novel symbionts in the deep terrestrial subsurface.</title>
        <authorList>
            <person name="Probst A.J."/>
            <person name="Ladd B."/>
            <person name="Jarett J.K."/>
            <person name="Geller-Mcgrath D.E."/>
            <person name="Sieber C.M."/>
            <person name="Emerson J.B."/>
            <person name="Anantharaman K."/>
            <person name="Thomas B.C."/>
            <person name="Malmstrom R."/>
            <person name="Stieglmeier M."/>
            <person name="Klingl A."/>
            <person name="Woyke T."/>
            <person name="Ryan C.M."/>
            <person name="Banfield J.F."/>
        </authorList>
    </citation>
    <scope>NUCLEOTIDE SEQUENCE [LARGE SCALE GENOMIC DNA]</scope>
    <source>
        <strain evidence="2">CG17_big_fil_post_rev_8_21_14_2_50_48_46</strain>
    </source>
</reference>
<dbReference type="CDD" id="cd02440">
    <property type="entry name" value="AdoMet_MTases"/>
    <property type="match status" value="1"/>
</dbReference>
<dbReference type="InterPro" id="IPR029063">
    <property type="entry name" value="SAM-dependent_MTases_sf"/>
</dbReference>
<dbReference type="Gene3D" id="3.40.50.150">
    <property type="entry name" value="Vaccinia Virus protein VP39"/>
    <property type="match status" value="1"/>
</dbReference>
<dbReference type="AlphaFoldDB" id="A0A2M7G8F9"/>
<organism evidence="2 3">
    <name type="scientific">bacterium (Candidatus Blackallbacteria) CG17_big_fil_post_rev_8_21_14_2_50_48_46</name>
    <dbReference type="NCBI Taxonomy" id="2014261"/>
    <lineage>
        <taxon>Bacteria</taxon>
        <taxon>Candidatus Blackallbacteria</taxon>
    </lineage>
</organism>
<evidence type="ECO:0000313" key="3">
    <source>
        <dbReference type="Proteomes" id="UP000231019"/>
    </source>
</evidence>